<dbReference type="Gene3D" id="3.50.50.60">
    <property type="entry name" value="FAD/NAD(P)-binding domain"/>
    <property type="match status" value="1"/>
</dbReference>
<feature type="domain" description="FAD dependent oxidoreductase" evidence="3">
    <location>
        <begin position="27"/>
        <end position="365"/>
    </location>
</feature>
<comment type="caution">
    <text evidence="4">The sequence shown here is derived from an EMBL/GenBank/DDBJ whole genome shotgun (WGS) entry which is preliminary data.</text>
</comment>
<feature type="region of interest" description="Disordered" evidence="2">
    <location>
        <begin position="385"/>
        <end position="404"/>
    </location>
</feature>
<dbReference type="InterPro" id="IPR006076">
    <property type="entry name" value="FAD-dep_OxRdtase"/>
</dbReference>
<dbReference type="SUPFAM" id="SSF51905">
    <property type="entry name" value="FAD/NAD(P)-binding domain"/>
    <property type="match status" value="1"/>
</dbReference>
<dbReference type="PANTHER" id="PTHR13847">
    <property type="entry name" value="SARCOSINE DEHYDROGENASE-RELATED"/>
    <property type="match status" value="1"/>
</dbReference>
<sequence length="404" mass="42495">MPPAEWVPGILEHAFVSTVMDIQKTADTVIIGGGIVGCAAAYYLAARGVRVLLLERGAIAAEASGANLGAVGASAGVPGATLAHTKKSLELLAHDADELGRPVEFVRAGLLLLACSDAERTDVQEFAATRRQEGIETHLLSAEELRNMEPGLGPGLVEGAYVPGDGHINPFLLTYAYAAAARRRGAEIREGIEVLRCDVAGGRVAGVVTSAGRVDTRRVIVAAGAWSSPLLAPIGVEIPVRPGRGQMLVTEALPALTPRVLRTPAINLRQDARGHVLIGSSVEYAGYSREVTLPTLARFAQLAGELMPALRDARIIRTWAGLRPMTPDGLAIIDTVPGVDGLILATGHSRTGLSYAPVTAWLLEQLITGGQTALPLEPFRLGRFAAPRGDQPVPAGRERTEEMP</sequence>
<dbReference type="Gene3D" id="3.30.9.10">
    <property type="entry name" value="D-Amino Acid Oxidase, subunit A, domain 2"/>
    <property type="match status" value="1"/>
</dbReference>
<dbReference type="PANTHER" id="PTHR13847:SF287">
    <property type="entry name" value="FAD-DEPENDENT OXIDOREDUCTASE DOMAIN-CONTAINING PROTEIN 1"/>
    <property type="match status" value="1"/>
</dbReference>
<accession>A0A537K3K7</accession>
<dbReference type="Pfam" id="PF01266">
    <property type="entry name" value="DAO"/>
    <property type="match status" value="1"/>
</dbReference>
<evidence type="ECO:0000256" key="1">
    <source>
        <dbReference type="ARBA" id="ARBA00023002"/>
    </source>
</evidence>
<evidence type="ECO:0000313" key="5">
    <source>
        <dbReference type="Proteomes" id="UP000318509"/>
    </source>
</evidence>
<keyword evidence="1" id="KW-0560">Oxidoreductase</keyword>
<proteinExistence type="predicted"/>
<dbReference type="AlphaFoldDB" id="A0A537K3K7"/>
<dbReference type="GO" id="GO:0005737">
    <property type="term" value="C:cytoplasm"/>
    <property type="evidence" value="ECO:0007669"/>
    <property type="project" value="TreeGrafter"/>
</dbReference>
<evidence type="ECO:0000259" key="3">
    <source>
        <dbReference type="Pfam" id="PF01266"/>
    </source>
</evidence>
<protein>
    <submittedName>
        <fullName evidence="4">FAD-binding oxidoreductase</fullName>
    </submittedName>
</protein>
<dbReference type="Proteomes" id="UP000318509">
    <property type="component" value="Unassembled WGS sequence"/>
</dbReference>
<dbReference type="SUPFAM" id="SSF54373">
    <property type="entry name" value="FAD-linked reductases, C-terminal domain"/>
    <property type="match status" value="1"/>
</dbReference>
<dbReference type="InterPro" id="IPR036188">
    <property type="entry name" value="FAD/NAD-bd_sf"/>
</dbReference>
<evidence type="ECO:0000256" key="2">
    <source>
        <dbReference type="SAM" id="MobiDB-lite"/>
    </source>
</evidence>
<dbReference type="GO" id="GO:0016491">
    <property type="term" value="F:oxidoreductase activity"/>
    <property type="evidence" value="ECO:0007669"/>
    <property type="project" value="UniProtKB-KW"/>
</dbReference>
<dbReference type="EMBL" id="VBAK01000115">
    <property type="protein sequence ID" value="TMI90082.1"/>
    <property type="molecule type" value="Genomic_DNA"/>
</dbReference>
<organism evidence="4 5">
    <name type="scientific">Candidatus Segetimicrobium genomatis</name>
    <dbReference type="NCBI Taxonomy" id="2569760"/>
    <lineage>
        <taxon>Bacteria</taxon>
        <taxon>Bacillati</taxon>
        <taxon>Candidatus Sysuimicrobiota</taxon>
        <taxon>Candidatus Sysuimicrobiia</taxon>
        <taxon>Candidatus Sysuimicrobiales</taxon>
        <taxon>Candidatus Segetimicrobiaceae</taxon>
        <taxon>Candidatus Segetimicrobium</taxon>
    </lineage>
</organism>
<reference evidence="4 5" key="1">
    <citation type="journal article" date="2019" name="Nat. Microbiol.">
        <title>Mediterranean grassland soil C-N compound turnover is dependent on rainfall and depth, and is mediated by genomically divergent microorganisms.</title>
        <authorList>
            <person name="Diamond S."/>
            <person name="Andeer P.F."/>
            <person name="Li Z."/>
            <person name="Crits-Christoph A."/>
            <person name="Burstein D."/>
            <person name="Anantharaman K."/>
            <person name="Lane K.R."/>
            <person name="Thomas B.C."/>
            <person name="Pan C."/>
            <person name="Northen T.R."/>
            <person name="Banfield J.F."/>
        </authorList>
    </citation>
    <scope>NUCLEOTIDE SEQUENCE [LARGE SCALE GENOMIC DNA]</scope>
    <source>
        <strain evidence="4">NP_3</strain>
    </source>
</reference>
<evidence type="ECO:0000313" key="4">
    <source>
        <dbReference type="EMBL" id="TMI90082.1"/>
    </source>
</evidence>
<name>A0A537K3K7_9BACT</name>
<gene>
    <name evidence="4" type="ORF">E6H00_07775</name>
</gene>